<proteinExistence type="predicted"/>
<dbReference type="EMBL" id="RKHQ01000001">
    <property type="protein sequence ID" value="ROR95540.1"/>
    <property type="molecule type" value="Genomic_DNA"/>
</dbReference>
<organism evidence="2 3">
    <name type="scientific">Salana multivorans</name>
    <dbReference type="NCBI Taxonomy" id="120377"/>
    <lineage>
        <taxon>Bacteria</taxon>
        <taxon>Bacillati</taxon>
        <taxon>Actinomycetota</taxon>
        <taxon>Actinomycetes</taxon>
        <taxon>Micrococcales</taxon>
        <taxon>Beutenbergiaceae</taxon>
        <taxon>Salana</taxon>
    </lineage>
</organism>
<dbReference type="EMBL" id="RKHQ01000001">
    <property type="protein sequence ID" value="ROR95456.1"/>
    <property type="molecule type" value="Genomic_DNA"/>
</dbReference>
<protein>
    <submittedName>
        <fullName evidence="2">Uncharacterized protein</fullName>
    </submittedName>
</protein>
<accession>A0A3N2D6Z4</accession>
<dbReference type="Proteomes" id="UP000275356">
    <property type="component" value="Unassembled WGS sequence"/>
</dbReference>
<keyword evidence="3" id="KW-1185">Reference proteome</keyword>
<reference evidence="2 3" key="1">
    <citation type="submission" date="2018-11" db="EMBL/GenBank/DDBJ databases">
        <title>Sequencing the genomes of 1000 actinobacteria strains.</title>
        <authorList>
            <person name="Klenk H.-P."/>
        </authorList>
    </citation>
    <scope>NUCLEOTIDE SEQUENCE [LARGE SCALE GENOMIC DNA]</scope>
    <source>
        <strain evidence="2 3">DSM 13521</strain>
    </source>
</reference>
<evidence type="ECO:0000313" key="3">
    <source>
        <dbReference type="Proteomes" id="UP000275356"/>
    </source>
</evidence>
<dbReference type="AlphaFoldDB" id="A0A3N2D6Z4"/>
<evidence type="ECO:0000313" key="1">
    <source>
        <dbReference type="EMBL" id="ROR95456.1"/>
    </source>
</evidence>
<dbReference type="RefSeq" id="WP_123737780.1">
    <property type="nucleotide sequence ID" value="NZ_RKHQ01000001.1"/>
</dbReference>
<dbReference type="OrthoDB" id="9789139at2"/>
<gene>
    <name evidence="1" type="ORF">EDD28_0009</name>
    <name evidence="2" type="ORF">EDD28_0097</name>
</gene>
<evidence type="ECO:0000313" key="2">
    <source>
        <dbReference type="EMBL" id="ROR95540.1"/>
    </source>
</evidence>
<name>A0A3N2D6Z4_9MICO</name>
<sequence>MRLRTLRDDLIDLLTLHGIPGGRLSGLHWEVDCPDGLDVEWITDAGDRIRNWLPLDRTIVHDLGEPTPLHEEIVALDRLRQIVDAHRALRGVKTASHRMLRERDCE</sequence>
<comment type="caution">
    <text evidence="2">The sequence shown here is derived from an EMBL/GenBank/DDBJ whole genome shotgun (WGS) entry which is preliminary data.</text>
</comment>